<evidence type="ECO:0008006" key="3">
    <source>
        <dbReference type="Google" id="ProtNLM"/>
    </source>
</evidence>
<accession>A0A0S6VV26</accession>
<dbReference type="Gene3D" id="3.40.50.12580">
    <property type="match status" value="1"/>
</dbReference>
<keyword evidence="2" id="KW-1185">Reference proteome</keyword>
<dbReference type="Proteomes" id="UP000030700">
    <property type="component" value="Unassembled WGS sequence"/>
</dbReference>
<proteinExistence type="predicted"/>
<dbReference type="InterPro" id="IPR043148">
    <property type="entry name" value="TagF_C"/>
</dbReference>
<sequence length="459" mass="53236">MNTPRLYLGIEIKVREFDATMLLACVAAEAGFDVIIGQQRLFKQRLEEMRPGIYLDKSVTAKKTAPHASLRKSGFHIVAYDAEGLAFFDAEEYQKRRLAPETLSQLDYFFAWGEYHANVVREKMLGHEQSIIPVGHPRIDLTRRELRPFYAEEAEALRKKYGRFLLINTNFSLCNHVRGKDVAIDVLAKGGKIADETHRTYYFALREHKRKIFDAFIEMIRSVHQHFPEMPIVIRPHPIEDHDYYRQILPSDANLHVIHEGNVLPWLMAAQATIHNSCTTGIEAYLLERPVIAYQPIQAEEFDIYLPNVLSQRVFSLVSLLECLPQYFNQEKEVRREDDEEKRNIAAFYLSGLTDQLACDRIVEALTQILPIRNSWSVISYRFSRMARRAARNIFKTKAFDAPSAEFTQDKVRQQVFSGITLTEANDILERFQKLTGRFSSVRIIQIDEDLFRLSSIHH</sequence>
<dbReference type="EMBL" id="DF820455">
    <property type="protein sequence ID" value="GAK49465.1"/>
    <property type="molecule type" value="Genomic_DNA"/>
</dbReference>
<name>A0A0S6VV26_9BACT</name>
<dbReference type="InterPro" id="IPR030906">
    <property type="entry name" value="Surf_polysacc"/>
</dbReference>
<dbReference type="SUPFAM" id="SSF53756">
    <property type="entry name" value="UDP-Glycosyltransferase/glycogen phosphorylase"/>
    <property type="match status" value="1"/>
</dbReference>
<gene>
    <name evidence="1" type="ORF">U14_00687</name>
</gene>
<dbReference type="AlphaFoldDB" id="A0A0S6VV26"/>
<dbReference type="HOGENOM" id="CLU_046119_0_0_0"/>
<protein>
    <recommendedName>
        <fullName evidence="3">Surface carbohydrate biosynthesis protein</fullName>
    </recommendedName>
</protein>
<dbReference type="STRING" id="1499966.U14_00687"/>
<reference evidence="1 2" key="1">
    <citation type="journal article" date="2015" name="PeerJ">
        <title>First genomic representation of candidate bacterial phylum KSB3 points to enhanced environmental sensing as a trigger of wastewater bulking.</title>
        <authorList>
            <person name="Sekiguchi Y."/>
            <person name="Ohashi A."/>
            <person name="Parks D.H."/>
            <person name="Yamauchi T."/>
            <person name="Tyson G.W."/>
            <person name="Hugenholtz P."/>
        </authorList>
    </citation>
    <scope>NUCLEOTIDE SEQUENCE [LARGE SCALE GENOMIC DNA]</scope>
</reference>
<evidence type="ECO:0000313" key="2">
    <source>
        <dbReference type="Proteomes" id="UP000030700"/>
    </source>
</evidence>
<organism evidence="1 2">
    <name type="scientific">Candidatus Moduliflexus flocculans</name>
    <dbReference type="NCBI Taxonomy" id="1499966"/>
    <lineage>
        <taxon>Bacteria</taxon>
        <taxon>Candidatus Moduliflexota</taxon>
        <taxon>Candidatus Moduliflexia</taxon>
        <taxon>Candidatus Moduliflexales</taxon>
        <taxon>Candidatus Moduliflexaceae</taxon>
    </lineage>
</organism>
<evidence type="ECO:0000313" key="1">
    <source>
        <dbReference type="EMBL" id="GAK49465.1"/>
    </source>
</evidence>
<dbReference type="NCBIfam" id="TIGR04396">
    <property type="entry name" value="surf_polysacc"/>
    <property type="match status" value="1"/>
</dbReference>